<feature type="domain" description="Rhamnogalacturonase A/B/Epimerase-like pectate lyase" evidence="2">
    <location>
        <begin position="242"/>
        <end position="457"/>
    </location>
</feature>
<evidence type="ECO:0000256" key="1">
    <source>
        <dbReference type="ARBA" id="ARBA00001913"/>
    </source>
</evidence>
<dbReference type="Pfam" id="PF12708">
    <property type="entry name" value="Pect-lyase_RHGA_epim"/>
    <property type="match status" value="1"/>
</dbReference>
<dbReference type="RefSeq" id="WP_160480738.1">
    <property type="nucleotide sequence ID" value="NZ_WTFN01000021.1"/>
</dbReference>
<gene>
    <name evidence="3" type="ORF">GO594_10695</name>
</gene>
<name>A0A7X3H7F3_9GAMM</name>
<dbReference type="Gene3D" id="2.160.20.10">
    <property type="entry name" value="Single-stranded right-handed beta-helix, Pectin lyase-like"/>
    <property type="match status" value="1"/>
</dbReference>
<dbReference type="SMART" id="SM00710">
    <property type="entry name" value="PbH1"/>
    <property type="match status" value="8"/>
</dbReference>
<dbReference type="InterPro" id="IPR006626">
    <property type="entry name" value="PbH1"/>
</dbReference>
<organism evidence="3 4">
    <name type="scientific">Metapseudomonas otitidis</name>
    <dbReference type="NCBI Taxonomy" id="319939"/>
    <lineage>
        <taxon>Bacteria</taxon>
        <taxon>Pseudomonadati</taxon>
        <taxon>Pseudomonadota</taxon>
        <taxon>Gammaproteobacteria</taxon>
        <taxon>Pseudomonadales</taxon>
        <taxon>Pseudomonadaceae</taxon>
        <taxon>Metapseudomonas</taxon>
    </lineage>
</organism>
<accession>A0A7X3H7F3</accession>
<evidence type="ECO:0000259" key="2">
    <source>
        <dbReference type="Pfam" id="PF12708"/>
    </source>
</evidence>
<dbReference type="InterPro" id="IPR024535">
    <property type="entry name" value="RHGA/B-epi-like_pectate_lyase"/>
</dbReference>
<dbReference type="InterPro" id="IPR011050">
    <property type="entry name" value="Pectin_lyase_fold/virulence"/>
</dbReference>
<comment type="caution">
    <text evidence="3">The sequence shown here is derived from an EMBL/GenBank/DDBJ whole genome shotgun (WGS) entry which is preliminary data.</text>
</comment>
<evidence type="ECO:0000313" key="4">
    <source>
        <dbReference type="Proteomes" id="UP000461288"/>
    </source>
</evidence>
<proteinExistence type="predicted"/>
<dbReference type="AlphaFoldDB" id="A0A7X3H7F3"/>
<dbReference type="EMBL" id="WTFN01000021">
    <property type="protein sequence ID" value="MWK56445.1"/>
    <property type="molecule type" value="Genomic_DNA"/>
</dbReference>
<comment type="cofactor">
    <cofactor evidence="1">
        <name>Ca(2+)</name>
        <dbReference type="ChEBI" id="CHEBI:29108"/>
    </cofactor>
</comment>
<dbReference type="InterPro" id="IPR012334">
    <property type="entry name" value="Pectin_lyas_fold"/>
</dbReference>
<dbReference type="SUPFAM" id="SSF51126">
    <property type="entry name" value="Pectin lyase-like"/>
    <property type="match status" value="2"/>
</dbReference>
<dbReference type="Proteomes" id="UP000461288">
    <property type="component" value="Unassembled WGS sequence"/>
</dbReference>
<sequence>MARQEILLGTAPTGEGGDDARQAFERVNQMTAELYATDQAQQQQIAALQQADADLVEDVAAVDARLSTVVEGLGVTLQGKVDKRPGYDLSQENYTTAEKTKLAGLESSHWRGLFPTLAALQAAIPTGAPGDYADVDAGVGVDVQRYLWDPSDAGWILQSSGGGSMTPAQIKVAYESNPDTNAYSDLEKQKLTGIEAGAQVNAPAVTQAEAEAGTGTTLRSWSALRIWQAIAAASSKFRDMTVRDYGAVGGGVTDDTSAFLAALAASSLVLVPPGTYRINPGVLRITSNLTLRGAGRNLTRLIWPQADGTAANMFRSLGDVSNVEITGITFTGNRSYQTTGNSQQQVCLDFRDGGSENVLVRDCTFEEFGNISGISGAPLLFGALTGTGKKMRNITVEGCTFRNNSNVPGVYGNAMSGITTDASGFSVKNCVFEQNITAAQNCIYLLGNSSALISNVQVTGNRFNLTASIDTMIELNYVSGWDVSGNTAVVTGAADAVGILIRESSNEGTISSNSLVNLGTGCKAARGISALQLAGGGFQRNVNINDNVVIGWGAGFNGGGALIVGSGSAIVNVTANNFGGRTNDAANRVGSLIDVVDATNVRVSDNTLHRCSYALSLNASVDLEFSENTLSGVGDGVVGVVTDTYAGTAITGFLCKNNRVLSVNPGTPNFVTANTAAAAGNRIENNVLPSGVKPCNPSFLSKFAVITPPPTGGLVSGATYTFSQGSLSVASGSRVEFGSNLDATLSGTGPGTAAVGDLVLVVPQTPMLGCTFSGAVTADNQVRIVVSNTTGSAQTIAAATWRVVIVKASQLIPII</sequence>
<reference evidence="3 4" key="1">
    <citation type="submission" date="2019-12" db="EMBL/GenBank/DDBJ databases">
        <title>Draft genome sequence of Pseudomonas otitidis recovered from a chicken carcass.</title>
        <authorList>
            <person name="Vieira T.R."/>
            <person name="Oliviera E.F.C."/>
            <person name="Silva N.M.V."/>
            <person name="Sambrano G.E."/>
            <person name="Cibulski S.P."/>
            <person name="Cardoso M.R.I."/>
        </authorList>
    </citation>
    <scope>NUCLEOTIDE SEQUENCE [LARGE SCALE GENOMIC DNA]</scope>
    <source>
        <strain evidence="3 4">25_K</strain>
    </source>
</reference>
<protein>
    <recommendedName>
        <fullName evidence="2">Rhamnogalacturonase A/B/Epimerase-like pectate lyase domain-containing protein</fullName>
    </recommendedName>
</protein>
<evidence type="ECO:0000313" key="3">
    <source>
        <dbReference type="EMBL" id="MWK56445.1"/>
    </source>
</evidence>